<keyword evidence="2" id="KW-1185">Reference proteome</keyword>
<sequence>MSRRRDFVGFYNIHDRRASQHTGLSSGPNCRCRGKISRAMCKKVTCIAPVRLPYVPFVPVFAFMCLYSGICTPISSSITATHSYNLEKSAMHCRCAHAVVQRLPAFAVPLVSRSFPDEPGNIFVRFFNGSLQWRWNLMFLTTTYQITNQQKRVIYYLLLAI</sequence>
<proteinExistence type="predicted"/>
<protein>
    <submittedName>
        <fullName evidence="1">LAMI_0A06700g1_1</fullName>
    </submittedName>
</protein>
<dbReference type="EMBL" id="LT598462">
    <property type="protein sequence ID" value="SCU78954.1"/>
    <property type="molecule type" value="Genomic_DNA"/>
</dbReference>
<organism evidence="1 2">
    <name type="scientific">Lachancea mirantina</name>
    <dbReference type="NCBI Taxonomy" id="1230905"/>
    <lineage>
        <taxon>Eukaryota</taxon>
        <taxon>Fungi</taxon>
        <taxon>Dikarya</taxon>
        <taxon>Ascomycota</taxon>
        <taxon>Saccharomycotina</taxon>
        <taxon>Saccharomycetes</taxon>
        <taxon>Saccharomycetales</taxon>
        <taxon>Saccharomycetaceae</taxon>
        <taxon>Lachancea</taxon>
    </lineage>
</organism>
<evidence type="ECO:0000313" key="1">
    <source>
        <dbReference type="EMBL" id="SCU78954.1"/>
    </source>
</evidence>
<reference evidence="1 2" key="1">
    <citation type="submission" date="2016-03" db="EMBL/GenBank/DDBJ databases">
        <authorList>
            <person name="Devillers H."/>
        </authorList>
    </citation>
    <scope>NUCLEOTIDE SEQUENCE [LARGE SCALE GENOMIC DNA]</scope>
    <source>
        <strain evidence="1">CBS 11717</strain>
    </source>
</reference>
<dbReference type="AlphaFoldDB" id="A0A1G4IQH5"/>
<evidence type="ECO:0000313" key="2">
    <source>
        <dbReference type="Proteomes" id="UP000191024"/>
    </source>
</evidence>
<dbReference type="Proteomes" id="UP000191024">
    <property type="component" value="Chromosome A"/>
</dbReference>
<gene>
    <name evidence="1" type="ORF">LAMI_0A06700G</name>
</gene>
<accession>A0A1G4IQH5</accession>
<name>A0A1G4IQH5_9SACH</name>